<dbReference type="GO" id="GO:0071897">
    <property type="term" value="P:DNA biosynthetic process"/>
    <property type="evidence" value="ECO:0007669"/>
    <property type="project" value="UniProtKB-ARBA"/>
</dbReference>
<dbReference type="InterPro" id="IPR011010">
    <property type="entry name" value="DNA_brk_join_enz"/>
</dbReference>
<dbReference type="SUPFAM" id="SSF56349">
    <property type="entry name" value="DNA breaking-rejoining enzymes"/>
    <property type="match status" value="1"/>
</dbReference>
<dbReference type="EMBL" id="NNAY01004380">
    <property type="protein sequence ID" value="OXU17977.1"/>
    <property type="molecule type" value="Genomic_DNA"/>
</dbReference>
<dbReference type="STRING" id="543379.A0A232EHY5"/>
<name>A0A232EHY5_9HYME</name>
<dbReference type="AlphaFoldDB" id="A0A232EHY5"/>
<sequence>MVEAKKDRNRKHSPSLRTLNAKLLEVKDQIAKKLKEDGVIPDANVEENADVINELLAETSPTSDDDKSDSDGNSNPPENIEEDKENSDSQNINADESTEEYVDLDEETLQILSDDEESDKSKFSLHPKLVSAWSKILLEGLKKEKKTALLDKYPTTGNCPFQTPKLNVEIEANVKEATAKRDKFFAADLDLCGSSLAALGSAITMIFNSATQVIDTKDLLTKLIESGKLMCDLHNQLIKARKAFIYPYPSIKSNKKMRFVLNLKNLNRFIPTEHFKMEDFRTATKLVSEGSFMGSIDLKDAYFLIPLHKISQKYVGFDWNNDSLMGCIVAACPAVQYGWLYSKGLERTKYLELLRNDLNYSATMTIPHSLSADLDWWEEKIWLSSNRIRQNRFDGEIFSDSSGSGWGAACNGEVSFGSWNEEELGNHINYLELKAAFIGYLNRPVLAFTTLVSTVEYHDDSTSIGSQDADNGRSIIWEAYKRQGFGDREIKIMMQSIMESTLKQYSKPLKDWARFCRNIGCDMYNPSIRAVASWLGDRAALSLILGDRIGKDPAISRLLKGIYNNKPAKPKYDRIFSLNPVLLKLTDKLVVLLALITAHRKQTISLITIKNIIRKADSYEIEIPQRVKNSKSGTFQPLLILPKFTEKPDLCIVNTLNRYLEVTKDLCKECDSLIITTKKPYKKASRDTISRWIRAFLVKSGISKEFAPHSLRYAATSAALKKGVDLSVIKSLAGWSERPIVSNGNAFAEAVVLEKINKKSIDCIEIPGCRGYCLRCTEGELFCVKHWYWHQFIGLYVFDGLFRDRQRTTTSIESLSMLRVDFVGPVIASSLNGRARSRVSLELCNTMRLVRLLECEASGATRARSKSRSLLIPIKHRRCHHLLYAESPGASINTVASVDLAPAETRQNTVI</sequence>
<proteinExistence type="predicted"/>
<keyword evidence="1" id="KW-0233">DNA recombination</keyword>
<dbReference type="SUPFAM" id="SSF56672">
    <property type="entry name" value="DNA/RNA polymerases"/>
    <property type="match status" value="1"/>
</dbReference>
<dbReference type="OrthoDB" id="7699712at2759"/>
<protein>
    <recommendedName>
        <fullName evidence="3">Tyr recombinase domain-containing protein</fullName>
    </recommendedName>
</protein>
<evidence type="ECO:0000259" key="3">
    <source>
        <dbReference type="PROSITE" id="PS51898"/>
    </source>
</evidence>
<dbReference type="PANTHER" id="PTHR35617">
    <property type="entry name" value="PHAGE_INTEGRASE DOMAIN-CONTAINING PROTEIN"/>
    <property type="match status" value="1"/>
</dbReference>
<dbReference type="InterPro" id="IPR002104">
    <property type="entry name" value="Integrase_catalytic"/>
</dbReference>
<dbReference type="PANTHER" id="PTHR35617:SF3">
    <property type="entry name" value="CORE-BINDING (CB) DOMAIN-CONTAINING PROTEIN"/>
    <property type="match status" value="1"/>
</dbReference>
<feature type="region of interest" description="Disordered" evidence="2">
    <location>
        <begin position="1"/>
        <end position="20"/>
    </location>
</feature>
<dbReference type="GO" id="GO:0015074">
    <property type="term" value="P:DNA integration"/>
    <property type="evidence" value="ECO:0007669"/>
    <property type="project" value="InterPro"/>
</dbReference>
<evidence type="ECO:0000313" key="4">
    <source>
        <dbReference type="EMBL" id="OXU17977.1"/>
    </source>
</evidence>
<dbReference type="Pfam" id="PF00589">
    <property type="entry name" value="Phage_integrase"/>
    <property type="match status" value="1"/>
</dbReference>
<feature type="region of interest" description="Disordered" evidence="2">
    <location>
        <begin position="34"/>
        <end position="101"/>
    </location>
</feature>
<dbReference type="InterPro" id="IPR013762">
    <property type="entry name" value="Integrase-like_cat_sf"/>
</dbReference>
<gene>
    <name evidence="4" type="ORF">TSAR_001823</name>
</gene>
<dbReference type="Gene3D" id="1.10.443.10">
    <property type="entry name" value="Intergrase catalytic core"/>
    <property type="match status" value="1"/>
</dbReference>
<dbReference type="GO" id="GO:0006310">
    <property type="term" value="P:DNA recombination"/>
    <property type="evidence" value="ECO:0007669"/>
    <property type="project" value="UniProtKB-KW"/>
</dbReference>
<dbReference type="Gene3D" id="3.30.70.270">
    <property type="match status" value="1"/>
</dbReference>
<dbReference type="CDD" id="cd00397">
    <property type="entry name" value="DNA_BRE_C"/>
    <property type="match status" value="1"/>
</dbReference>
<accession>A0A232EHY5</accession>
<dbReference type="GO" id="GO:0003677">
    <property type="term" value="F:DNA binding"/>
    <property type="evidence" value="ECO:0007669"/>
    <property type="project" value="InterPro"/>
</dbReference>
<organism evidence="4 5">
    <name type="scientific">Trichomalopsis sarcophagae</name>
    <dbReference type="NCBI Taxonomy" id="543379"/>
    <lineage>
        <taxon>Eukaryota</taxon>
        <taxon>Metazoa</taxon>
        <taxon>Ecdysozoa</taxon>
        <taxon>Arthropoda</taxon>
        <taxon>Hexapoda</taxon>
        <taxon>Insecta</taxon>
        <taxon>Pterygota</taxon>
        <taxon>Neoptera</taxon>
        <taxon>Endopterygota</taxon>
        <taxon>Hymenoptera</taxon>
        <taxon>Apocrita</taxon>
        <taxon>Proctotrupomorpha</taxon>
        <taxon>Chalcidoidea</taxon>
        <taxon>Pteromalidae</taxon>
        <taxon>Pteromalinae</taxon>
        <taxon>Trichomalopsis</taxon>
    </lineage>
</organism>
<dbReference type="InterPro" id="IPR043502">
    <property type="entry name" value="DNA/RNA_pol_sf"/>
</dbReference>
<reference evidence="4 5" key="1">
    <citation type="journal article" date="2017" name="Curr. Biol.">
        <title>The Evolution of Venom by Co-option of Single-Copy Genes.</title>
        <authorList>
            <person name="Martinson E.O."/>
            <person name="Mrinalini"/>
            <person name="Kelkar Y.D."/>
            <person name="Chang C.H."/>
            <person name="Werren J.H."/>
        </authorList>
    </citation>
    <scope>NUCLEOTIDE SEQUENCE [LARGE SCALE GENOMIC DNA]</scope>
    <source>
        <strain evidence="4 5">Alberta</strain>
        <tissue evidence="4">Whole body</tissue>
    </source>
</reference>
<dbReference type="Gene3D" id="3.10.10.10">
    <property type="entry name" value="HIV Type 1 Reverse Transcriptase, subunit A, domain 1"/>
    <property type="match status" value="1"/>
</dbReference>
<dbReference type="InterPro" id="IPR043128">
    <property type="entry name" value="Rev_trsase/Diguanyl_cyclase"/>
</dbReference>
<dbReference type="Proteomes" id="UP000215335">
    <property type="component" value="Unassembled WGS sequence"/>
</dbReference>
<comment type="caution">
    <text evidence="4">The sequence shown here is derived from an EMBL/GenBank/DDBJ whole genome shotgun (WGS) entry which is preliminary data.</text>
</comment>
<evidence type="ECO:0000313" key="5">
    <source>
        <dbReference type="Proteomes" id="UP000215335"/>
    </source>
</evidence>
<keyword evidence="5" id="KW-1185">Reference proteome</keyword>
<dbReference type="PROSITE" id="PS51898">
    <property type="entry name" value="TYR_RECOMBINASE"/>
    <property type="match status" value="1"/>
</dbReference>
<evidence type="ECO:0000256" key="2">
    <source>
        <dbReference type="SAM" id="MobiDB-lite"/>
    </source>
</evidence>
<feature type="domain" description="Tyr recombinase" evidence="3">
    <location>
        <begin position="544"/>
        <end position="762"/>
    </location>
</feature>
<evidence type="ECO:0000256" key="1">
    <source>
        <dbReference type="ARBA" id="ARBA00023172"/>
    </source>
</evidence>